<keyword evidence="1" id="KW-0614">Plasmid</keyword>
<evidence type="ECO:0000313" key="2">
    <source>
        <dbReference type="Proteomes" id="UP001354989"/>
    </source>
</evidence>
<gene>
    <name evidence="1" type="ORF">PEPS_45810</name>
</gene>
<geneLocation type="plasmid" evidence="1 2">
    <name>pPP8</name>
</geneLocation>
<evidence type="ECO:0000313" key="1">
    <source>
        <dbReference type="EMBL" id="BDD02301.1"/>
    </source>
</evidence>
<keyword evidence="2" id="KW-1185">Reference proteome</keyword>
<sequence>MIITLPYCYGQNDRTLFIGGSMSQTLANKEEFFVTSNKLKKNDTTFYTSDIYPGMEFDFIHNKICRMVIGNKTYSANNLVFHSTDCGDFYTFYGNLLGQNKFLFCLQKSEGIIAVVNLNNGSFAIKEDIEKHEMAVIISLLFSRK</sequence>
<reference evidence="1 2" key="1">
    <citation type="submission" date="2021-12" db="EMBL/GenBank/DDBJ databases">
        <title>Genome sequencing of bacteria with rrn-lacking chromosome and rrn-plasmid.</title>
        <authorList>
            <person name="Anda M."/>
            <person name="Iwasaki W."/>
        </authorList>
    </citation>
    <scope>NUCLEOTIDE SEQUENCE [LARGE SCALE GENOMIC DNA]</scope>
    <source>
        <strain evidence="1 2">NBRC 101262</strain>
        <plasmid evidence="1 2">pPP8</plasmid>
    </source>
</reference>
<name>A0ABM7VMQ9_9BACT</name>
<proteinExistence type="predicted"/>
<dbReference type="RefSeq" id="WP_338399553.1">
    <property type="nucleotide sequence ID" value="NZ_AP025300.1"/>
</dbReference>
<dbReference type="Proteomes" id="UP001354989">
    <property type="component" value="Plasmid pPP8"/>
</dbReference>
<dbReference type="EMBL" id="AP025300">
    <property type="protein sequence ID" value="BDD02301.1"/>
    <property type="molecule type" value="Genomic_DNA"/>
</dbReference>
<organism evidence="1 2">
    <name type="scientific">Persicobacter psychrovividus</name>
    <dbReference type="NCBI Taxonomy" id="387638"/>
    <lineage>
        <taxon>Bacteria</taxon>
        <taxon>Pseudomonadati</taxon>
        <taxon>Bacteroidota</taxon>
        <taxon>Cytophagia</taxon>
        <taxon>Cytophagales</taxon>
        <taxon>Persicobacteraceae</taxon>
        <taxon>Persicobacter</taxon>
    </lineage>
</organism>
<accession>A0ABM7VMQ9</accession>
<protein>
    <submittedName>
        <fullName evidence="1">Uncharacterized protein</fullName>
    </submittedName>
</protein>